<protein>
    <submittedName>
        <fullName evidence="1">Uncharacterized protein</fullName>
    </submittedName>
</protein>
<name>A0A834KXN1_ORYME</name>
<evidence type="ECO:0000313" key="1">
    <source>
        <dbReference type="EMBL" id="KAF6734876.1"/>
    </source>
</evidence>
<sequence length="75" mass="8439">MTVKLKDVRFRFSSFTVIYKYRSPPEIYIKSGMFLGDKRRGGVRYGSLEVALAEEGTADDTPSEIPFLLTQDGVS</sequence>
<organism evidence="1 2">
    <name type="scientific">Oryzias melastigma</name>
    <name type="common">Marine medaka</name>
    <dbReference type="NCBI Taxonomy" id="30732"/>
    <lineage>
        <taxon>Eukaryota</taxon>
        <taxon>Metazoa</taxon>
        <taxon>Chordata</taxon>
        <taxon>Craniata</taxon>
        <taxon>Vertebrata</taxon>
        <taxon>Euteleostomi</taxon>
        <taxon>Actinopterygii</taxon>
        <taxon>Neopterygii</taxon>
        <taxon>Teleostei</taxon>
        <taxon>Neoteleostei</taxon>
        <taxon>Acanthomorphata</taxon>
        <taxon>Ovalentaria</taxon>
        <taxon>Atherinomorphae</taxon>
        <taxon>Beloniformes</taxon>
        <taxon>Adrianichthyidae</taxon>
        <taxon>Oryziinae</taxon>
        <taxon>Oryzias</taxon>
    </lineage>
</organism>
<dbReference type="Proteomes" id="UP000646548">
    <property type="component" value="Unassembled WGS sequence"/>
</dbReference>
<evidence type="ECO:0000313" key="2">
    <source>
        <dbReference type="Proteomes" id="UP000646548"/>
    </source>
</evidence>
<gene>
    <name evidence="1" type="ORF">FQA47_024401</name>
</gene>
<proteinExistence type="predicted"/>
<accession>A0A834KXN1</accession>
<reference evidence="1" key="1">
    <citation type="journal article" name="BMC Genomics">
        <title>Long-read sequencing and de novo genome assembly of marine medaka (Oryzias melastigma).</title>
        <authorList>
            <person name="Liang P."/>
            <person name="Saqib H.S.A."/>
            <person name="Ni X."/>
            <person name="Shen Y."/>
        </authorList>
    </citation>
    <scope>NUCLEOTIDE SEQUENCE</scope>
    <source>
        <strain evidence="1">Bigg-433</strain>
    </source>
</reference>
<comment type="caution">
    <text evidence="1">The sequence shown here is derived from an EMBL/GenBank/DDBJ whole genome shotgun (WGS) entry which is preliminary data.</text>
</comment>
<dbReference type="EMBL" id="WKFB01000125">
    <property type="protein sequence ID" value="KAF6734876.1"/>
    <property type="molecule type" value="Genomic_DNA"/>
</dbReference>
<dbReference type="AlphaFoldDB" id="A0A834KXN1"/>